<evidence type="ECO:0000313" key="5">
    <source>
        <dbReference type="RefSeq" id="XP_020038654.1"/>
    </source>
</evidence>
<feature type="coiled-coil region" evidence="2">
    <location>
        <begin position="92"/>
        <end position="151"/>
    </location>
</feature>
<feature type="compositionally biased region" description="Low complexity" evidence="3">
    <location>
        <begin position="1344"/>
        <end position="1361"/>
    </location>
</feature>
<feature type="compositionally biased region" description="Basic and acidic residues" evidence="3">
    <location>
        <begin position="1546"/>
        <end position="1555"/>
    </location>
</feature>
<dbReference type="InterPro" id="IPR055167">
    <property type="entry name" value="Rootletin-like_CC"/>
</dbReference>
<keyword evidence="1 2" id="KW-0175">Coiled coil</keyword>
<gene>
    <name evidence="5" type="primary">Crocc2</name>
</gene>
<feature type="coiled-coil region" evidence="2">
    <location>
        <begin position="454"/>
        <end position="898"/>
    </location>
</feature>
<feature type="compositionally biased region" description="Polar residues" evidence="3">
    <location>
        <begin position="1362"/>
        <end position="1375"/>
    </location>
</feature>
<evidence type="ECO:0000256" key="2">
    <source>
        <dbReference type="SAM" id="Coils"/>
    </source>
</evidence>
<dbReference type="PANTHER" id="PTHR23159:SF16">
    <property type="entry name" value="CILIARY ROOTLET COILED-COIL PROTEIN 2"/>
    <property type="match status" value="1"/>
</dbReference>
<sequence>MTPGYSSEEGVRGNQKRVACLLLMQLEKGYDMPRLEDTILGPKATREDRALTVHGEGPQASPTPVPARIREIVASSLGEEHLQGVQEPPATTTHVQEESELLQEELARLEDLLAQAGVEREELASRYRMVSERLQARLQTTEARLRRSELEHSVNLEEVLGRLEASEQRSTGLSQVNTLLREQLEHMKKANDTLTQELARTTGSMFQLQRELELRETQRMSLREPRIFLLLWRQATALQAHLAELRAVTERGLADMRADTGRTARHLHTACLNLATNLQLAANSTACNLEKRLREQTGELLRLQGHWDAEKVALKARLSEQTLLVERLTEENEQRERTITSLKMGIQKQETRHSGGQLAVDDLGDEVTSLRRVLTSITEVAQADLKSPELAWSSSTEDKETQNQLRSSPRAISPPWGASLSRALSPASLDPALWVVQAAIDRRRQREQELYLKLEASQLAVTGLQKQLSECRQELQASQRLLQDRTQEQEDLLGQLEAQKQETWHCQASTKLLGREKVALGTAAEELRAKADIWDAEKQRLEAANAELWRSLLLREEQKVELVQQGARSQRELEASQGRLEQLEEKVSGLRKQLVKAREALNTAQLQRDVVESERESLCGALARAESSNSDLELLVTRLKSEGQEQRDTLATMAALMEGLAQDKGTLNHLVLQLEQERDRLREQQKVVEQERAGAREQLAQAEQQLERMGAKQRSLKEACGHLEQRQERLEGQAALLRREKAQLQQQVGQVTRKKQALEEQLTQSLQDQEAQMDTLQKALQEKDTLSEERARLLAKQEALERQGKFMAEEAADLRAERDSLESNLFEAQQLVTQLQTQKEHLEREAKSARLTRQALQVEMEQLKSDWEVRETELQWDMGRLQQQVAQQERDAQLALQSQELAHREDLAQLQREKPLSLPLAEEKEVATQHLEQERKLVAKSAAEREALEEEIQSLKQERDESLLQLEHEMQRALSLKEAERILLSDKLSGTVRELEQVRQEAQSQEAQAEVTISTLTKELRTLQVQFEEAISTHQRETAALSERLREMAAERSKVQREAEVLRAQLNVAQEGLAELHQELQVSEESQERLHREALEAHRILEDEVREKNVLHHSNTELRAAILRAEQEKASLKRSKEEQEQKLLVLEEARAVARKEACTLRARLQELERARGDACRELQERRRQVRTLEEENQRKCQEVSTLQARGTQETERWQQSQQEALKLQRQVAEAEAARDGTQKEVLGLQRKLAEAEAAGEAQIKKLEGRLRESQEAEQTLQAKVHSVTRRLQQASSLANSLQARLDGACSRVDSLEQELAQAKDARRSAEAQLGHLCSTLRHGLGLWSRSPSTSPERPSSPTRGSDNSQARPGQRSASPHTRPHLPLRCPSPAPGDHEPEVMDVTFVQDALRDFRQKLWDAQQERDNFRVQVASLSDQLTEVESERARVQSHVGQLQRDLAEVEEDRHRLESMLSSAQAARALQKEALQSLEAKNLASTRSASQERRRLQDQLDTLHQALEESRRHSQGLAKKGRLLEEQLASLQHRQRRDQAERRALREQTTALRTERARLQGELTALHARLKQTEQETLRREEDAARLGAEKEQLDQSLISLRQEVAGALKQSQQLQVARLKEQLDQEVQRQQQAHLCQAFQARQ</sequence>
<evidence type="ECO:0000259" key="4">
    <source>
        <dbReference type="Pfam" id="PF15035"/>
    </source>
</evidence>
<feature type="coiled-coil region" evidence="2">
    <location>
        <begin position="931"/>
        <end position="1328"/>
    </location>
</feature>
<dbReference type="CTD" id="728763"/>
<feature type="domain" description="Rootletin-like coiled-coil" evidence="4">
    <location>
        <begin position="115"/>
        <end position="263"/>
    </location>
</feature>
<reference evidence="5" key="1">
    <citation type="submission" date="2025-08" db="UniProtKB">
        <authorList>
            <consortium name="RefSeq"/>
        </authorList>
    </citation>
    <scope>IDENTIFICATION</scope>
    <source>
        <tissue evidence="5">Leukocyte</tissue>
    </source>
</reference>
<dbReference type="KEGG" id="ccan:109698705"/>
<proteinExistence type="predicted"/>
<feature type="coiled-coil region" evidence="2">
    <location>
        <begin position="311"/>
        <end position="338"/>
    </location>
</feature>
<feature type="region of interest" description="Disordered" evidence="3">
    <location>
        <begin position="388"/>
        <end position="416"/>
    </location>
</feature>
<protein>
    <submittedName>
        <fullName evidence="5">Ciliary rootlet coiled-coil protein 2</fullName>
    </submittedName>
</protein>
<evidence type="ECO:0000256" key="1">
    <source>
        <dbReference type="ARBA" id="ARBA00023054"/>
    </source>
</evidence>
<feature type="region of interest" description="Disordered" evidence="3">
    <location>
        <begin position="1540"/>
        <end position="1561"/>
    </location>
</feature>
<dbReference type="OrthoDB" id="3549872at2759"/>
<dbReference type="PANTHER" id="PTHR23159">
    <property type="entry name" value="CENTROSOMAL PROTEIN 2"/>
    <property type="match status" value="1"/>
</dbReference>
<dbReference type="Pfam" id="PF15035">
    <property type="entry name" value="Rootletin"/>
    <property type="match status" value="1"/>
</dbReference>
<dbReference type="RefSeq" id="XP_020038654.1">
    <property type="nucleotide sequence ID" value="XM_020183065.1"/>
</dbReference>
<feature type="region of interest" description="Disordered" evidence="3">
    <location>
        <begin position="1340"/>
        <end position="1395"/>
    </location>
</feature>
<evidence type="ECO:0000256" key="3">
    <source>
        <dbReference type="SAM" id="MobiDB-lite"/>
    </source>
</evidence>
<organism evidence="5">
    <name type="scientific">Castor canadensis</name>
    <name type="common">American beaver</name>
    <dbReference type="NCBI Taxonomy" id="51338"/>
    <lineage>
        <taxon>Eukaryota</taxon>
        <taxon>Metazoa</taxon>
        <taxon>Chordata</taxon>
        <taxon>Craniata</taxon>
        <taxon>Vertebrata</taxon>
        <taxon>Euteleostomi</taxon>
        <taxon>Mammalia</taxon>
        <taxon>Eutheria</taxon>
        <taxon>Euarchontoglires</taxon>
        <taxon>Glires</taxon>
        <taxon>Rodentia</taxon>
        <taxon>Castorimorpha</taxon>
        <taxon>Castoridae</taxon>
        <taxon>Castor</taxon>
    </lineage>
</organism>
<accession>A0A8B7W4J3</accession>
<name>A0A8B7W4J3_CASCN</name>